<keyword evidence="1 2" id="KW-0808">Transferase</keyword>
<dbReference type="HAMAP" id="MF_01270">
    <property type="entry name" value="AnhMurNAc_kinase"/>
    <property type="match status" value="1"/>
</dbReference>
<keyword evidence="1" id="KW-0119">Carbohydrate metabolism</keyword>
<dbReference type="GO" id="GO:0016301">
    <property type="term" value="F:kinase activity"/>
    <property type="evidence" value="ECO:0007669"/>
    <property type="project" value="UniProtKB-KW"/>
</dbReference>
<dbReference type="SUPFAM" id="SSF53067">
    <property type="entry name" value="Actin-like ATPase domain"/>
    <property type="match status" value="1"/>
</dbReference>
<evidence type="ECO:0000313" key="3">
    <source>
        <dbReference type="Proteomes" id="UP000831607"/>
    </source>
</evidence>
<feature type="binding site" evidence="1">
    <location>
        <begin position="3"/>
        <end position="10"/>
    </location>
    <ligand>
        <name>ATP</name>
        <dbReference type="ChEBI" id="CHEBI:30616"/>
    </ligand>
</feature>
<comment type="catalytic activity">
    <reaction evidence="1">
        <text>1,6-anhydro-N-acetyl-beta-muramate + ATP + H2O = N-acetyl-D-muramate 6-phosphate + ADP + H(+)</text>
        <dbReference type="Rhea" id="RHEA:24952"/>
        <dbReference type="ChEBI" id="CHEBI:15377"/>
        <dbReference type="ChEBI" id="CHEBI:15378"/>
        <dbReference type="ChEBI" id="CHEBI:30616"/>
        <dbReference type="ChEBI" id="CHEBI:58690"/>
        <dbReference type="ChEBI" id="CHEBI:58722"/>
        <dbReference type="ChEBI" id="CHEBI:456216"/>
        <dbReference type="EC" id="2.7.1.170"/>
    </reaction>
</comment>
<dbReference type="InterPro" id="IPR043129">
    <property type="entry name" value="ATPase_NBD"/>
</dbReference>
<comment type="pathway">
    <text evidence="1">Cell wall biogenesis; peptidoglycan recycling.</text>
</comment>
<comment type="pathway">
    <text evidence="1">Amino-sugar metabolism; 1,6-anhydro-N-acetylmuramate degradation.</text>
</comment>
<dbReference type="PANTHER" id="PTHR30605:SF0">
    <property type="entry name" value="ANHYDRO-N-ACETYLMURAMIC ACID KINASE"/>
    <property type="match status" value="1"/>
</dbReference>
<name>A0ABY4AUH0_9BURK</name>
<evidence type="ECO:0000313" key="2">
    <source>
        <dbReference type="EMBL" id="UOD51694.1"/>
    </source>
</evidence>
<keyword evidence="3" id="KW-1185">Reference proteome</keyword>
<comment type="similarity">
    <text evidence="1">Belongs to the anhydro-N-acetylmuramic acid kinase family.</text>
</comment>
<proteinExistence type="inferred from homology"/>
<protein>
    <recommendedName>
        <fullName evidence="1">Anhydro-N-acetylmuramic acid kinase</fullName>
        <ecNumber evidence="1">2.7.1.170</ecNumber>
    </recommendedName>
    <alternativeName>
        <fullName evidence="1">AnhMurNAc kinase</fullName>
    </alternativeName>
</protein>
<organism evidence="2 3">
    <name type="scientific">Orrella daihaiensis</name>
    <dbReference type="NCBI Taxonomy" id="2782176"/>
    <lineage>
        <taxon>Bacteria</taxon>
        <taxon>Pseudomonadati</taxon>
        <taxon>Pseudomonadota</taxon>
        <taxon>Betaproteobacteria</taxon>
        <taxon>Burkholderiales</taxon>
        <taxon>Alcaligenaceae</taxon>
        <taxon>Orrella</taxon>
    </lineage>
</organism>
<evidence type="ECO:0000256" key="1">
    <source>
        <dbReference type="HAMAP-Rule" id="MF_01270"/>
    </source>
</evidence>
<sequence length="357" mass="38033">MSGTSVDGVDGVLSYFSESGRPQILSKASEQIPVSLRQELLALNTPGDNELHRSALAANAISDLYARVVFNLLEQAGLKPVDIAAIGAHGQTVRHRPELGYTSQLLAPARLAELSGIAVIADFRSRDVAAGGQGAPLVPAFHRAVFGTDTPLVILNLGGIANVTLLRPDRPVIGFDTGPANMLLDLWCQRHTGKLYDADGKWAASAPSHPKLLKHLIESEPWFALPPPKSTGRDLFNPQWLDSRLSGFESVEPAHTQATLLALTVQSIVAALGQQDLVDVPIYACGGGARNLELMQRLAQAWEGPVSTTDTLGIGTQDMEALAFAWLAWAHLNKNAGNLPEVTGANGFRILGACWPA</sequence>
<dbReference type="Proteomes" id="UP000831607">
    <property type="component" value="Chromosome"/>
</dbReference>
<keyword evidence="1" id="KW-0547">Nucleotide-binding</keyword>
<accession>A0ABY4AUH0</accession>
<reference evidence="2 3" key="1">
    <citation type="submission" date="2020-11" db="EMBL/GenBank/DDBJ databases">
        <title>Algicoccus daihaiensis sp.nov., isolated from Daihai Lake in Inner Mongolia.</title>
        <authorList>
            <person name="Kai J."/>
        </authorList>
    </citation>
    <scope>NUCLEOTIDE SEQUENCE [LARGE SCALE GENOMIC DNA]</scope>
    <source>
        <strain evidence="3">f23</strain>
    </source>
</reference>
<comment type="function">
    <text evidence="1">Catalyzes the specific phosphorylation of 1,6-anhydro-N-acetylmuramic acid (anhMurNAc) with the simultaneous cleavage of the 1,6-anhydro ring, generating MurNAc-6-P. Is required for the utilization of anhMurNAc either imported from the medium or derived from its own cell wall murein, and thus plays a role in cell wall recycling.</text>
</comment>
<dbReference type="Pfam" id="PF03702">
    <property type="entry name" value="AnmK"/>
    <property type="match status" value="1"/>
</dbReference>
<dbReference type="EC" id="2.7.1.170" evidence="1"/>
<dbReference type="EMBL" id="CP063982">
    <property type="protein sequence ID" value="UOD51694.1"/>
    <property type="molecule type" value="Genomic_DNA"/>
</dbReference>
<dbReference type="InterPro" id="IPR005338">
    <property type="entry name" value="Anhydro_N_Ac-Mur_kinase"/>
</dbReference>
<keyword evidence="1" id="KW-0067">ATP-binding</keyword>
<keyword evidence="1 2" id="KW-0418">Kinase</keyword>
<dbReference type="NCBIfam" id="NF007139">
    <property type="entry name" value="PRK09585.1-3"/>
    <property type="match status" value="1"/>
</dbReference>
<gene>
    <name evidence="1" type="primary">anmK</name>
    <name evidence="2" type="ORF">DHf2319_12075</name>
</gene>
<dbReference type="Gene3D" id="3.30.420.40">
    <property type="match status" value="2"/>
</dbReference>
<dbReference type="PANTHER" id="PTHR30605">
    <property type="entry name" value="ANHYDRO-N-ACETYLMURAMIC ACID KINASE"/>
    <property type="match status" value="1"/>
</dbReference>